<evidence type="ECO:0000259" key="2">
    <source>
        <dbReference type="Pfam" id="PF03732"/>
    </source>
</evidence>
<dbReference type="Gene3D" id="3.10.10.10">
    <property type="entry name" value="HIV Type 1 Reverse Transcriptase, subunit A, domain 1"/>
    <property type="match status" value="1"/>
</dbReference>
<keyword evidence="4" id="KW-1185">Reference proteome</keyword>
<dbReference type="EMBL" id="DF974198">
    <property type="protein sequence ID" value="GAU46310.1"/>
    <property type="molecule type" value="Genomic_DNA"/>
</dbReference>
<dbReference type="PANTHER" id="PTHR33067:SF9">
    <property type="entry name" value="RNA-DIRECTED DNA POLYMERASE"/>
    <property type="match status" value="1"/>
</dbReference>
<dbReference type="PANTHER" id="PTHR33067">
    <property type="entry name" value="RNA-DIRECTED DNA POLYMERASE-RELATED"/>
    <property type="match status" value="1"/>
</dbReference>
<reference evidence="4" key="1">
    <citation type="journal article" date="2017" name="Front. Plant Sci.">
        <title>Climate Clever Clovers: New Paradigm to Reduce the Environmental Footprint of Ruminants by Breeding Low Methanogenic Forages Utilizing Haplotype Variation.</title>
        <authorList>
            <person name="Kaur P."/>
            <person name="Appels R."/>
            <person name="Bayer P.E."/>
            <person name="Keeble-Gagnere G."/>
            <person name="Wang J."/>
            <person name="Hirakawa H."/>
            <person name="Shirasawa K."/>
            <person name="Vercoe P."/>
            <person name="Stefanova K."/>
            <person name="Durmic Z."/>
            <person name="Nichols P."/>
            <person name="Revell C."/>
            <person name="Isobe S.N."/>
            <person name="Edwards D."/>
            <person name="Erskine W."/>
        </authorList>
    </citation>
    <scope>NUCLEOTIDE SEQUENCE [LARGE SCALE GENOMIC DNA]</scope>
    <source>
        <strain evidence="4">cv. Daliak</strain>
    </source>
</reference>
<accession>A0A2Z6P9Q4</accession>
<evidence type="ECO:0000313" key="4">
    <source>
        <dbReference type="Proteomes" id="UP000242715"/>
    </source>
</evidence>
<dbReference type="AlphaFoldDB" id="A0A2Z6P9Q4"/>
<organism evidence="3 4">
    <name type="scientific">Trifolium subterraneum</name>
    <name type="common">Subterranean clover</name>
    <dbReference type="NCBI Taxonomy" id="3900"/>
    <lineage>
        <taxon>Eukaryota</taxon>
        <taxon>Viridiplantae</taxon>
        <taxon>Streptophyta</taxon>
        <taxon>Embryophyta</taxon>
        <taxon>Tracheophyta</taxon>
        <taxon>Spermatophyta</taxon>
        <taxon>Magnoliopsida</taxon>
        <taxon>eudicotyledons</taxon>
        <taxon>Gunneridae</taxon>
        <taxon>Pentapetalae</taxon>
        <taxon>rosids</taxon>
        <taxon>fabids</taxon>
        <taxon>Fabales</taxon>
        <taxon>Fabaceae</taxon>
        <taxon>Papilionoideae</taxon>
        <taxon>50 kb inversion clade</taxon>
        <taxon>NPAAA clade</taxon>
        <taxon>Hologalegina</taxon>
        <taxon>IRL clade</taxon>
        <taxon>Trifolieae</taxon>
        <taxon>Trifolium</taxon>
    </lineage>
</organism>
<dbReference type="InterPro" id="IPR005162">
    <property type="entry name" value="Retrotrans_gag_dom"/>
</dbReference>
<protein>
    <recommendedName>
        <fullName evidence="2">Retrotransposon gag domain-containing protein</fullName>
    </recommendedName>
</protein>
<dbReference type="Pfam" id="PF03732">
    <property type="entry name" value="Retrotrans_gag"/>
    <property type="match status" value="1"/>
</dbReference>
<evidence type="ECO:0000256" key="1">
    <source>
        <dbReference type="SAM" id="MobiDB-lite"/>
    </source>
</evidence>
<dbReference type="CDD" id="cd00303">
    <property type="entry name" value="retropepsin_like"/>
    <property type="match status" value="1"/>
</dbReference>
<dbReference type="OrthoDB" id="1734538at2759"/>
<feature type="region of interest" description="Disordered" evidence="1">
    <location>
        <begin position="462"/>
        <end position="558"/>
    </location>
</feature>
<feature type="region of interest" description="Disordered" evidence="1">
    <location>
        <begin position="399"/>
        <end position="423"/>
    </location>
</feature>
<evidence type="ECO:0000313" key="3">
    <source>
        <dbReference type="EMBL" id="GAU46310.1"/>
    </source>
</evidence>
<proteinExistence type="predicted"/>
<dbReference type="SUPFAM" id="SSF56672">
    <property type="entry name" value="DNA/RNA polymerases"/>
    <property type="match status" value="1"/>
</dbReference>
<feature type="domain" description="Retrotransposon gag" evidence="2">
    <location>
        <begin position="181"/>
        <end position="275"/>
    </location>
</feature>
<feature type="compositionally biased region" description="Acidic residues" evidence="1">
    <location>
        <begin position="499"/>
        <end position="510"/>
    </location>
</feature>
<feature type="compositionally biased region" description="Low complexity" evidence="1">
    <location>
        <begin position="399"/>
        <end position="416"/>
    </location>
</feature>
<dbReference type="InterPro" id="IPR021109">
    <property type="entry name" value="Peptidase_aspartic_dom_sf"/>
</dbReference>
<feature type="compositionally biased region" description="Basic and acidic residues" evidence="1">
    <location>
        <begin position="511"/>
        <end position="542"/>
    </location>
</feature>
<feature type="compositionally biased region" description="Basic and acidic residues" evidence="1">
    <location>
        <begin position="463"/>
        <end position="498"/>
    </location>
</feature>
<dbReference type="Gene3D" id="2.40.70.10">
    <property type="entry name" value="Acid Proteases"/>
    <property type="match status" value="1"/>
</dbReference>
<gene>
    <name evidence="3" type="ORF">TSUD_401870</name>
</gene>
<name>A0A2Z6P9Q4_TRISU</name>
<dbReference type="Proteomes" id="UP000242715">
    <property type="component" value="Unassembled WGS sequence"/>
</dbReference>
<sequence length="1114" mass="127845">MPARHTEVLHASRRIDQVKMDRVWHEWLIPHGLELLGTSSSGFLFDPEIEKTARTNRKAVRQSKEATRLLASASQDYQEIQSNTDQEPIDMAGEENFIPVPPPRRTLGDYGQRNNGGIENLGFHPVNPVTFDIKNTVINALKEDQYSGAESQCPNLHLSHFYDACDYTDPPGISESDKRLRLFKFSLTGRAKDWLDTIPPGTIATWQDLERKFKDRYFPIHKFLERRSEIMNFEQGDSETLYDAWERFKLCLKKCPDHGIDELQQMQYFTQGLRPQTRMLLDASAGGSLKNKDEVEAKELVETMTQNEYRAQNDRGAKKKAEILELDTNNAILAQMKLMSKEMEELKKASSRGSQAHVNQFEEVKCDFCRGGHENGKCFPEGSEQAKYLANFRKSYPNNQGYGWGNQGQNSNSNPPARKPSPMEESINKFIQVTQESIDNPLNEQCKTIKLRNWEVPFPQLGESHKKKEKNKVQEGEVEKEELSENKNEGEVEKSKESEVDESGESENEGEVEKLREKKVRSEEEDVVKEQKARQEKGKGKESSSNIKLPYPRKKKAKAKDHSQFKKFMKLLNTLQLNVPLVEALEQMPLYSKFLKELRTKKRKPLDDDTVDMTEECSALIQRKLPQKKKDPGSFTISCSIGNLCIWRALCDLGSSINLMSLTMMKKIPGAVAKPTRMQLSLADRSIVYPYGILHDVLVRVGEFIFSADFIIMDMAEDREVESLLLGRTFLATGRALIDVEMGELMLRTDEEKIMSNVFEEMKRHGDEFDCFRVDVIEEVVEDVHVEEQPSPPLEKVIVNSIEKVEDEFEEEIEECLRQLEANLVDSKPKFEEVLSSDKEENAQEDKAKTVELKELPSHLKYVFLGENGSNPAIISSSLARFEESKLLRVLRANKEAMGWAISDLKGISPTLCMHKIKMEDEYKPVVQPQRRLNPTMKEVVKKEVLKLLEAGMIYPISDSEWVSLVHVVPKKGGMTVIRNDKNELIPTRMSSETTTWSEAIQGSEAQSRSERLKVFRSSEEFRSSRMFRGLQEFRGCLLVMISRNYIRYKTGERNKNVKKKQLPEMCSVKWRAAPGYWRAAPDQFKKRICSSVVRRAAPEVWRAAPERDLTLYI</sequence>
<dbReference type="InterPro" id="IPR043502">
    <property type="entry name" value="DNA/RNA_pol_sf"/>
</dbReference>